<sequence>MTPVEPSGSGWLHLGLVYLGAAVFAVPLARLAGLGAIIGYLAAGIAIGPWGLRLVTDAQEMLHFAEFGVVLMLFLVGLELEPKRLWALRRPIFGWGSLQLLGSAAVMCSVAVALGVDWQLALVASLGLALSSTAIGLGVLAERNLMATAGGQSVLSVALLQDIAAIPILALVPMLAGEARHGGGWLGAAKAVAVIAIIVLGGRLVLRPALRWIARSKTPEIFTAAALLLVVATASLMQTVGLSMALGAFLAGVLLAESEYRRELETDLEPFKGLFLGLFFIAVGMSLDLSVLRAQPLLVAGLVLGFLSIKALVLWGMGRAMKLPLAQRGVFGVLLAQGGEFGFVVFQAAEQGEVIEPATSSLLVAVVALSMLLTPLLLVLNDRLDKRRAARSGGRATGTELKEIDEPQEAPVIIAGFGRYGQIVGRLMFASGLKATVLEHDPDQVESLRKFGWRVFYGDATRLDLLRTAGAGSAKVLVVAVDDMVQSLAIVDLAQAHFPALQLVARARNAQHWYELNKRGVAHIERETFDSALMSGRSVLEGLGLRPYQARTLAQRFRRHSVQLLKEMAPHYGDQARLMSMAKAGRQQLEEAFARERETQAERGHGHGFFAHDDEPPEEASPGDDMNDEILQERAAQAATRAPSPPTPPPAPPPHPAPVPVTSPRDPPAVPPPPPPITSR</sequence>
<dbReference type="InterPro" id="IPR036291">
    <property type="entry name" value="NAD(P)-bd_dom_sf"/>
</dbReference>
<feature type="transmembrane region" description="Helical" evidence="12">
    <location>
        <begin position="36"/>
        <end position="55"/>
    </location>
</feature>
<dbReference type="NCBIfam" id="NF002924">
    <property type="entry name" value="PRK03562.1"/>
    <property type="match status" value="1"/>
</dbReference>
<feature type="transmembrane region" description="Helical" evidence="12">
    <location>
        <begin position="329"/>
        <end position="349"/>
    </location>
</feature>
<feature type="region of interest" description="Disordered" evidence="11">
    <location>
        <begin position="596"/>
        <end position="680"/>
    </location>
</feature>
<evidence type="ECO:0000256" key="6">
    <source>
        <dbReference type="ARBA" id="ARBA00022692"/>
    </source>
</evidence>
<dbReference type="InterPro" id="IPR038770">
    <property type="entry name" value="Na+/solute_symporter_sf"/>
</dbReference>
<evidence type="ECO:0000256" key="2">
    <source>
        <dbReference type="ARBA" id="ARBA00005551"/>
    </source>
</evidence>
<gene>
    <name evidence="14" type="primary">kefC</name>
    <name evidence="14" type="ORF">GCM10009107_26180</name>
</gene>
<dbReference type="Gene3D" id="3.40.50.720">
    <property type="entry name" value="NAD(P)-binding Rossmann-like Domain"/>
    <property type="match status" value="1"/>
</dbReference>
<keyword evidence="10 12" id="KW-0472">Membrane</keyword>
<comment type="similarity">
    <text evidence="2">Belongs to the monovalent cation:proton antiporter 2 (CPA2) transporter (TC 2.A.37) family.</text>
</comment>
<dbReference type="InterPro" id="IPR004771">
    <property type="entry name" value="K/H_exchanger"/>
</dbReference>
<accession>A0ABP3VDN2</accession>
<dbReference type="Pfam" id="PF02254">
    <property type="entry name" value="TrkA_N"/>
    <property type="match status" value="1"/>
</dbReference>
<evidence type="ECO:0000313" key="14">
    <source>
        <dbReference type="EMBL" id="GAA0752390.1"/>
    </source>
</evidence>
<dbReference type="Pfam" id="PF00999">
    <property type="entry name" value="Na_H_Exchanger"/>
    <property type="match status" value="1"/>
</dbReference>
<keyword evidence="6 12" id="KW-0812">Transmembrane</keyword>
<feature type="transmembrane region" description="Helical" evidence="12">
    <location>
        <begin position="12"/>
        <end position="29"/>
    </location>
</feature>
<dbReference type="Proteomes" id="UP001500279">
    <property type="component" value="Unassembled WGS sequence"/>
</dbReference>
<keyword evidence="8 12" id="KW-1133">Transmembrane helix</keyword>
<proteinExistence type="inferred from homology"/>
<keyword evidence="15" id="KW-1185">Reference proteome</keyword>
<feature type="transmembrane region" description="Helical" evidence="12">
    <location>
        <begin position="188"/>
        <end position="206"/>
    </location>
</feature>
<organism evidence="14 15">
    <name type="scientific">Ideonella azotifigens</name>
    <dbReference type="NCBI Taxonomy" id="513160"/>
    <lineage>
        <taxon>Bacteria</taxon>
        <taxon>Pseudomonadati</taxon>
        <taxon>Pseudomonadota</taxon>
        <taxon>Betaproteobacteria</taxon>
        <taxon>Burkholderiales</taxon>
        <taxon>Sphaerotilaceae</taxon>
        <taxon>Ideonella</taxon>
    </lineage>
</organism>
<evidence type="ECO:0000256" key="5">
    <source>
        <dbReference type="ARBA" id="ARBA00022538"/>
    </source>
</evidence>
<protein>
    <submittedName>
        <fullName evidence="14">Glutathione-regulated potassium-efflux system protein KefC</fullName>
    </submittedName>
</protein>
<reference evidence="15" key="1">
    <citation type="journal article" date="2019" name="Int. J. Syst. Evol. Microbiol.">
        <title>The Global Catalogue of Microorganisms (GCM) 10K type strain sequencing project: providing services to taxonomists for standard genome sequencing and annotation.</title>
        <authorList>
            <consortium name="The Broad Institute Genomics Platform"/>
            <consortium name="The Broad Institute Genome Sequencing Center for Infectious Disease"/>
            <person name="Wu L."/>
            <person name="Ma J."/>
        </authorList>
    </citation>
    <scope>NUCLEOTIDE SEQUENCE [LARGE SCALE GENOMIC DNA]</scope>
    <source>
        <strain evidence="15">JCM 15503</strain>
    </source>
</reference>
<keyword evidence="4" id="KW-0050">Antiport</keyword>
<feature type="transmembrane region" description="Helical" evidence="12">
    <location>
        <begin position="61"/>
        <end position="80"/>
    </location>
</feature>
<evidence type="ECO:0000256" key="9">
    <source>
        <dbReference type="ARBA" id="ARBA00023065"/>
    </source>
</evidence>
<dbReference type="Gene3D" id="1.20.1530.20">
    <property type="match status" value="1"/>
</dbReference>
<comment type="subcellular location">
    <subcellularLocation>
        <location evidence="1">Membrane</location>
        <topology evidence="1">Multi-pass membrane protein</topology>
    </subcellularLocation>
</comment>
<dbReference type="InterPro" id="IPR006153">
    <property type="entry name" value="Cation/H_exchanger_TM"/>
</dbReference>
<evidence type="ECO:0000256" key="10">
    <source>
        <dbReference type="ARBA" id="ARBA00023136"/>
    </source>
</evidence>
<evidence type="ECO:0000256" key="1">
    <source>
        <dbReference type="ARBA" id="ARBA00004141"/>
    </source>
</evidence>
<evidence type="ECO:0000256" key="7">
    <source>
        <dbReference type="ARBA" id="ARBA00022958"/>
    </source>
</evidence>
<feature type="domain" description="RCK N-terminal" evidence="13">
    <location>
        <begin position="409"/>
        <end position="525"/>
    </location>
</feature>
<feature type="transmembrane region" description="Helical" evidence="12">
    <location>
        <begin position="92"/>
        <end position="114"/>
    </location>
</feature>
<feature type="transmembrane region" description="Helical" evidence="12">
    <location>
        <begin position="361"/>
        <end position="381"/>
    </location>
</feature>
<feature type="transmembrane region" description="Helical" evidence="12">
    <location>
        <begin position="120"/>
        <end position="141"/>
    </location>
</feature>
<feature type="compositionally biased region" description="Pro residues" evidence="11">
    <location>
        <begin position="643"/>
        <end position="680"/>
    </location>
</feature>
<dbReference type="EMBL" id="BAAAEW010000014">
    <property type="protein sequence ID" value="GAA0752390.1"/>
    <property type="molecule type" value="Genomic_DNA"/>
</dbReference>
<evidence type="ECO:0000259" key="13">
    <source>
        <dbReference type="PROSITE" id="PS51201"/>
    </source>
</evidence>
<evidence type="ECO:0000313" key="15">
    <source>
        <dbReference type="Proteomes" id="UP001500279"/>
    </source>
</evidence>
<dbReference type="PANTHER" id="PTHR46157:SF4">
    <property type="entry name" value="K(+) EFFLUX ANTIPORTER 3, CHLOROPLASTIC"/>
    <property type="match status" value="1"/>
</dbReference>
<evidence type="ECO:0000256" key="8">
    <source>
        <dbReference type="ARBA" id="ARBA00022989"/>
    </source>
</evidence>
<feature type="transmembrane region" description="Helical" evidence="12">
    <location>
        <begin position="153"/>
        <end position="176"/>
    </location>
</feature>
<comment type="caution">
    <text evidence="14">The sequence shown here is derived from an EMBL/GenBank/DDBJ whole genome shotgun (WGS) entry which is preliminary data.</text>
</comment>
<dbReference type="PROSITE" id="PS51201">
    <property type="entry name" value="RCK_N"/>
    <property type="match status" value="1"/>
</dbReference>
<dbReference type="PANTHER" id="PTHR46157">
    <property type="entry name" value="K(+) EFFLUX ANTIPORTER 3, CHLOROPLASTIC"/>
    <property type="match status" value="1"/>
</dbReference>
<feature type="compositionally biased region" description="Acidic residues" evidence="11">
    <location>
        <begin position="615"/>
        <end position="630"/>
    </location>
</feature>
<dbReference type="SUPFAM" id="SSF51735">
    <property type="entry name" value="NAD(P)-binding Rossmann-fold domains"/>
    <property type="match status" value="1"/>
</dbReference>
<feature type="transmembrane region" description="Helical" evidence="12">
    <location>
        <begin position="218"/>
        <end position="236"/>
    </location>
</feature>
<evidence type="ECO:0000256" key="4">
    <source>
        <dbReference type="ARBA" id="ARBA00022449"/>
    </source>
</evidence>
<evidence type="ECO:0000256" key="12">
    <source>
        <dbReference type="SAM" id="Phobius"/>
    </source>
</evidence>
<dbReference type="RefSeq" id="WP_231011547.1">
    <property type="nucleotide sequence ID" value="NZ_BAAAEW010000014.1"/>
</dbReference>
<name>A0ABP3VDN2_9BURK</name>
<feature type="transmembrane region" description="Helical" evidence="12">
    <location>
        <begin position="297"/>
        <end position="317"/>
    </location>
</feature>
<evidence type="ECO:0000256" key="11">
    <source>
        <dbReference type="SAM" id="MobiDB-lite"/>
    </source>
</evidence>
<feature type="compositionally biased region" description="Basic and acidic residues" evidence="11">
    <location>
        <begin position="596"/>
        <end position="614"/>
    </location>
</feature>
<evidence type="ECO:0000256" key="3">
    <source>
        <dbReference type="ARBA" id="ARBA00022448"/>
    </source>
</evidence>
<keyword evidence="3" id="KW-0813">Transport</keyword>
<dbReference type="NCBIfam" id="TIGR00932">
    <property type="entry name" value="2a37"/>
    <property type="match status" value="1"/>
</dbReference>
<keyword evidence="9" id="KW-0406">Ion transport</keyword>
<keyword evidence="7" id="KW-0630">Potassium</keyword>
<dbReference type="InterPro" id="IPR003148">
    <property type="entry name" value="RCK_N"/>
</dbReference>
<keyword evidence="5" id="KW-0633">Potassium transport</keyword>